<evidence type="ECO:0000256" key="6">
    <source>
        <dbReference type="ARBA" id="ARBA00022779"/>
    </source>
</evidence>
<name>F3L596_9GAMM</name>
<evidence type="ECO:0000256" key="3">
    <source>
        <dbReference type="ARBA" id="ARBA00021898"/>
    </source>
</evidence>
<keyword evidence="8 11" id="KW-0975">Bacterial flagellum</keyword>
<accession>F3L596</accession>
<dbReference type="STRING" id="2518989.IMCC3088_27"/>
<dbReference type="CDD" id="cd17908">
    <property type="entry name" value="FliM"/>
    <property type="match status" value="1"/>
</dbReference>
<dbReference type="AlphaFoldDB" id="F3L596"/>
<dbReference type="GO" id="GO:0071978">
    <property type="term" value="P:bacterial-type flagellum-dependent swarming motility"/>
    <property type="evidence" value="ECO:0007669"/>
    <property type="project" value="TreeGrafter"/>
</dbReference>
<sequence length="340" mass="37544">MADDSRQLTEEEVAALSDLESEDSGVSHDISSELGYLAPHNLANEDRTIGINLGAIDMITERFTRHFRLGLLEVLRSSPKIHVDAVKTVVFEKYLSDLAPPLSVNTIRINPLRGSSLVVLDPNVVFAALDNFFGGFGRGIAGLPPGRMFTPTETRIINIMMELIFASLKEAWAPIMPIECENVSAEINPQFVQIADEKDLVVVCHLSVEISEAEVGRIDIVYPFASLKPIRDELRARVQSDTDTPRDAGLWHDDLETSASYAELEAVVTLGETEIPLHQFQSLRSGDVLWFKKYEDAQMIIEGVPVFAADVGTVKGQVAIKIVNSNSFLAREERNPIGDE</sequence>
<proteinExistence type="inferred from homology"/>
<evidence type="ECO:0000313" key="13">
    <source>
        <dbReference type="Proteomes" id="UP000005615"/>
    </source>
</evidence>
<evidence type="ECO:0000256" key="2">
    <source>
        <dbReference type="ARBA" id="ARBA00011049"/>
    </source>
</evidence>
<reference evidence="12 13" key="1">
    <citation type="journal article" date="2011" name="J. Bacteriol.">
        <title>Genome sequence of strain IMCC3088, a proteorhodopsin-containing marine bacterium belonging to the OM60/NOR5 clade.</title>
        <authorList>
            <person name="Jang Y."/>
            <person name="Oh H.M."/>
            <person name="Kang I."/>
            <person name="Lee K."/>
            <person name="Yang S.J."/>
            <person name="Cho J.C."/>
        </authorList>
    </citation>
    <scope>NUCLEOTIDE SEQUENCE [LARGE SCALE GENOMIC DNA]</scope>
    <source>
        <strain evidence="12 13">IMCC3088</strain>
    </source>
</reference>
<protein>
    <recommendedName>
        <fullName evidence="3 10">Flagellar motor switch protein FliM</fullName>
    </recommendedName>
</protein>
<dbReference type="GO" id="GO:0009425">
    <property type="term" value="C:bacterial-type flagellum basal body"/>
    <property type="evidence" value="ECO:0007669"/>
    <property type="project" value="UniProtKB-SubCell"/>
</dbReference>
<keyword evidence="12" id="KW-0282">Flagellum</keyword>
<evidence type="ECO:0000256" key="4">
    <source>
        <dbReference type="ARBA" id="ARBA00022475"/>
    </source>
</evidence>
<keyword evidence="5 11" id="KW-0145">Chemotaxis</keyword>
<organism evidence="12 13">
    <name type="scientific">Aequoribacter fuscus</name>
    <dbReference type="NCBI Taxonomy" id="2518989"/>
    <lineage>
        <taxon>Bacteria</taxon>
        <taxon>Pseudomonadati</taxon>
        <taxon>Pseudomonadota</taxon>
        <taxon>Gammaproteobacteria</taxon>
        <taxon>Cellvibrionales</taxon>
        <taxon>Halieaceae</taxon>
        <taxon>Aequoribacter</taxon>
    </lineage>
</organism>
<dbReference type="PIRSF" id="PIRSF002888">
    <property type="entry name" value="FliM"/>
    <property type="match status" value="1"/>
</dbReference>
<comment type="similarity">
    <text evidence="2 11">Belongs to the FliM family.</text>
</comment>
<dbReference type="InterPro" id="IPR001689">
    <property type="entry name" value="Flag_FliM"/>
</dbReference>
<dbReference type="eggNOG" id="COG1868">
    <property type="taxonomic scope" value="Bacteria"/>
</dbReference>
<evidence type="ECO:0000256" key="9">
    <source>
        <dbReference type="ARBA" id="ARBA00025044"/>
    </source>
</evidence>
<evidence type="ECO:0000256" key="5">
    <source>
        <dbReference type="ARBA" id="ARBA00022500"/>
    </source>
</evidence>
<dbReference type="OrthoDB" id="9806941at2"/>
<keyword evidence="12" id="KW-0969">Cilium</keyword>
<keyword evidence="13" id="KW-1185">Reference proteome</keyword>
<evidence type="ECO:0000313" key="12">
    <source>
        <dbReference type="EMBL" id="EGG28510.1"/>
    </source>
</evidence>
<dbReference type="SUPFAM" id="SSF103039">
    <property type="entry name" value="CheC-like"/>
    <property type="match status" value="1"/>
</dbReference>
<dbReference type="SUPFAM" id="SSF101801">
    <property type="entry name" value="Surface presentation of antigens (SPOA)"/>
    <property type="match status" value="1"/>
</dbReference>
<keyword evidence="6 11" id="KW-0283">Flagellar rotation</keyword>
<evidence type="ECO:0000256" key="11">
    <source>
        <dbReference type="PIRNR" id="PIRNR002888"/>
    </source>
</evidence>
<dbReference type="GO" id="GO:0005886">
    <property type="term" value="C:plasma membrane"/>
    <property type="evidence" value="ECO:0007669"/>
    <property type="project" value="UniProtKB-SubCell"/>
</dbReference>
<keyword evidence="4 11" id="KW-1003">Cell membrane</keyword>
<dbReference type="PANTHER" id="PTHR30034">
    <property type="entry name" value="FLAGELLAR MOTOR SWITCH PROTEIN FLIM"/>
    <property type="match status" value="1"/>
</dbReference>
<dbReference type="InterPro" id="IPR001543">
    <property type="entry name" value="FliN-like_C"/>
</dbReference>
<dbReference type="GO" id="GO:0050918">
    <property type="term" value="P:positive chemotaxis"/>
    <property type="evidence" value="ECO:0007669"/>
    <property type="project" value="TreeGrafter"/>
</dbReference>
<dbReference type="InterPro" id="IPR036429">
    <property type="entry name" value="SpoA-like_sf"/>
</dbReference>
<dbReference type="PRINTS" id="PR00955">
    <property type="entry name" value="FLGMOTORFLIM"/>
</dbReference>
<dbReference type="EMBL" id="AEIG01000100">
    <property type="protein sequence ID" value="EGG28510.1"/>
    <property type="molecule type" value="Genomic_DNA"/>
</dbReference>
<dbReference type="RefSeq" id="WP_009577021.1">
    <property type="nucleotide sequence ID" value="NZ_AEIG01000100.1"/>
</dbReference>
<dbReference type="InterPro" id="IPR028976">
    <property type="entry name" value="CheC-like_sf"/>
</dbReference>
<dbReference type="PANTHER" id="PTHR30034:SF6">
    <property type="entry name" value="YOP PROTEINS TRANSLOCATION PROTEIN Q"/>
    <property type="match status" value="1"/>
</dbReference>
<evidence type="ECO:0000256" key="8">
    <source>
        <dbReference type="ARBA" id="ARBA00023143"/>
    </source>
</evidence>
<dbReference type="GO" id="GO:0003774">
    <property type="term" value="F:cytoskeletal motor activity"/>
    <property type="evidence" value="ECO:0007669"/>
    <property type="project" value="InterPro"/>
</dbReference>
<evidence type="ECO:0000256" key="10">
    <source>
        <dbReference type="NCBIfam" id="TIGR01397"/>
    </source>
</evidence>
<keyword evidence="12" id="KW-0966">Cell projection</keyword>
<dbReference type="Gene3D" id="2.30.330.10">
    <property type="entry name" value="SpoA-like"/>
    <property type="match status" value="1"/>
</dbReference>
<keyword evidence="11" id="KW-0997">Cell inner membrane</keyword>
<comment type="caution">
    <text evidence="12">The sequence shown here is derived from an EMBL/GenBank/DDBJ whole genome shotgun (WGS) entry which is preliminary data.</text>
</comment>
<evidence type="ECO:0000256" key="7">
    <source>
        <dbReference type="ARBA" id="ARBA00023136"/>
    </source>
</evidence>
<dbReference type="Pfam" id="PF02154">
    <property type="entry name" value="FliM"/>
    <property type="match status" value="1"/>
</dbReference>
<dbReference type="Gene3D" id="3.40.1550.10">
    <property type="entry name" value="CheC-like"/>
    <property type="match status" value="1"/>
</dbReference>
<dbReference type="Proteomes" id="UP000005615">
    <property type="component" value="Unassembled WGS sequence"/>
</dbReference>
<gene>
    <name evidence="12" type="ORF">IMCC3088_27</name>
</gene>
<keyword evidence="7 11" id="KW-0472">Membrane</keyword>
<comment type="subcellular location">
    <subcellularLocation>
        <location evidence="11">Cell inner membrane</location>
        <topology evidence="11">Peripheral membrane protein</topology>
    </subcellularLocation>
    <subcellularLocation>
        <location evidence="11">Bacterial flagellum basal body</location>
    </subcellularLocation>
    <subcellularLocation>
        <location evidence="1">Cell membrane</location>
        <topology evidence="1">Peripheral membrane protein</topology>
    </subcellularLocation>
</comment>
<dbReference type="NCBIfam" id="TIGR01397">
    <property type="entry name" value="fliM_switch"/>
    <property type="match status" value="1"/>
</dbReference>
<comment type="function">
    <text evidence="9 11">FliM is one of three proteins (FliG, FliN, FliM) that forms the rotor-mounted switch complex (C ring), located at the base of the basal body. This complex interacts with the CheY and CheZ chemotaxis proteins, in addition to contacting components of the motor that determine the direction of flagellar rotation.</text>
</comment>
<dbReference type="Pfam" id="PF01052">
    <property type="entry name" value="FliMN_C"/>
    <property type="match status" value="1"/>
</dbReference>
<evidence type="ECO:0000256" key="1">
    <source>
        <dbReference type="ARBA" id="ARBA00004202"/>
    </source>
</evidence>